<accession>A0A383C6B7</accession>
<keyword evidence="5" id="KW-0143">Chaperone</keyword>
<dbReference type="InterPro" id="IPR003713">
    <property type="entry name" value="FliS"/>
</dbReference>
<name>A0A383C6B7_9ZZZZ</name>
<gene>
    <name evidence="6" type="ORF">METZ01_LOCUS480811</name>
</gene>
<evidence type="ECO:0000256" key="2">
    <source>
        <dbReference type="ARBA" id="ARBA00008787"/>
    </source>
</evidence>
<reference evidence="6" key="1">
    <citation type="submission" date="2018-05" db="EMBL/GenBank/DDBJ databases">
        <authorList>
            <person name="Lanie J.A."/>
            <person name="Ng W.-L."/>
            <person name="Kazmierczak K.M."/>
            <person name="Andrzejewski T.M."/>
            <person name="Davidsen T.M."/>
            <person name="Wayne K.J."/>
            <person name="Tettelin H."/>
            <person name="Glass J.I."/>
            <person name="Rusch D."/>
            <person name="Podicherti R."/>
            <person name="Tsui H.-C.T."/>
            <person name="Winkler M.E."/>
        </authorList>
    </citation>
    <scope>NUCLEOTIDE SEQUENCE</scope>
</reference>
<dbReference type="NCBIfam" id="TIGR00208">
    <property type="entry name" value="fliS"/>
    <property type="match status" value="1"/>
</dbReference>
<dbReference type="EMBL" id="UINC01206365">
    <property type="protein sequence ID" value="SVE27957.1"/>
    <property type="molecule type" value="Genomic_DNA"/>
</dbReference>
<proteinExistence type="inferred from homology"/>
<evidence type="ECO:0000256" key="4">
    <source>
        <dbReference type="ARBA" id="ARBA00022795"/>
    </source>
</evidence>
<comment type="similarity">
    <text evidence="2">Belongs to the FliS family.</text>
</comment>
<protein>
    <recommendedName>
        <fullName evidence="7">Flagellar export chaperone FliS</fullName>
    </recommendedName>
</protein>
<dbReference type="PIRSF" id="PIRSF039090">
    <property type="entry name" value="Flis"/>
    <property type="match status" value="1"/>
</dbReference>
<dbReference type="CDD" id="cd16098">
    <property type="entry name" value="FliS"/>
    <property type="match status" value="1"/>
</dbReference>
<keyword evidence="3" id="KW-0963">Cytoplasm</keyword>
<dbReference type="PANTHER" id="PTHR34773">
    <property type="entry name" value="FLAGELLAR SECRETION CHAPERONE FLIS"/>
    <property type="match status" value="1"/>
</dbReference>
<dbReference type="GO" id="GO:0071973">
    <property type="term" value="P:bacterial-type flagellum-dependent cell motility"/>
    <property type="evidence" value="ECO:0007669"/>
    <property type="project" value="TreeGrafter"/>
</dbReference>
<evidence type="ECO:0000256" key="5">
    <source>
        <dbReference type="ARBA" id="ARBA00023186"/>
    </source>
</evidence>
<evidence type="ECO:0000313" key="6">
    <source>
        <dbReference type="EMBL" id="SVE27957.1"/>
    </source>
</evidence>
<dbReference type="GO" id="GO:0005829">
    <property type="term" value="C:cytosol"/>
    <property type="evidence" value="ECO:0007669"/>
    <property type="project" value="UniProtKB-SubCell"/>
</dbReference>
<dbReference type="GO" id="GO:0044780">
    <property type="term" value="P:bacterial-type flagellum assembly"/>
    <property type="evidence" value="ECO:0007669"/>
    <property type="project" value="InterPro"/>
</dbReference>
<dbReference type="Pfam" id="PF02561">
    <property type="entry name" value="FliS"/>
    <property type="match status" value="1"/>
</dbReference>
<feature type="non-terminal residue" evidence="6">
    <location>
        <position position="115"/>
    </location>
</feature>
<dbReference type="InterPro" id="IPR036584">
    <property type="entry name" value="FliS_sf"/>
</dbReference>
<evidence type="ECO:0000256" key="1">
    <source>
        <dbReference type="ARBA" id="ARBA00004514"/>
    </source>
</evidence>
<keyword evidence="4" id="KW-1005">Bacterial flagellum biogenesis</keyword>
<evidence type="ECO:0008006" key="7">
    <source>
        <dbReference type="Google" id="ProtNLM"/>
    </source>
</evidence>
<dbReference type="AlphaFoldDB" id="A0A383C6B7"/>
<dbReference type="Gene3D" id="1.20.120.340">
    <property type="entry name" value="Flagellar protein FliS"/>
    <property type="match status" value="1"/>
</dbReference>
<sequence length="115" mass="12942">MNSANKLNAYRVNAVSTASAENLVVMLYDGAIRFLGKAIRAFEKDDPLDFNLTVHTNITKTQAIIRELSRSLDVEKAGELGHSLISLYDYFDTRLQDANIRKDKAILEEIIKRIG</sequence>
<dbReference type="PANTHER" id="PTHR34773:SF1">
    <property type="entry name" value="FLAGELLAR SECRETION CHAPERONE FLIS"/>
    <property type="match status" value="1"/>
</dbReference>
<organism evidence="6">
    <name type="scientific">marine metagenome</name>
    <dbReference type="NCBI Taxonomy" id="408172"/>
    <lineage>
        <taxon>unclassified sequences</taxon>
        <taxon>metagenomes</taxon>
        <taxon>ecological metagenomes</taxon>
    </lineage>
</organism>
<comment type="subcellular location">
    <subcellularLocation>
        <location evidence="1">Cytoplasm</location>
        <location evidence="1">Cytosol</location>
    </subcellularLocation>
</comment>
<evidence type="ECO:0000256" key="3">
    <source>
        <dbReference type="ARBA" id="ARBA00022490"/>
    </source>
</evidence>
<dbReference type="SUPFAM" id="SSF101116">
    <property type="entry name" value="Flagellar export chaperone FliS"/>
    <property type="match status" value="1"/>
</dbReference>